<dbReference type="Gene3D" id="3.30.70.20">
    <property type="match status" value="1"/>
</dbReference>
<evidence type="ECO:0000313" key="7">
    <source>
        <dbReference type="EMBL" id="QIJ72768.1"/>
    </source>
</evidence>
<reference evidence="7 8" key="1">
    <citation type="submission" date="2020-02" db="EMBL/GenBank/DDBJ databases">
        <title>Genome analysis of Thermosulfuriphilus ammonigenes ST65T, an anaerobic thermophilic chemolithoautotrophic bacterium isolated from a deep-sea hydrothermal vent.</title>
        <authorList>
            <person name="Slobodkina G."/>
            <person name="Allioux M."/>
            <person name="Merkel A."/>
            <person name="Alain K."/>
            <person name="Jebbar M."/>
            <person name="Slobodkin A."/>
        </authorList>
    </citation>
    <scope>NUCLEOTIDE SEQUENCE [LARGE SCALE GENOMIC DNA]</scope>
    <source>
        <strain evidence="7 8">ST65</strain>
    </source>
</reference>
<dbReference type="Proteomes" id="UP000502179">
    <property type="component" value="Chromosome"/>
</dbReference>
<dbReference type="PANTHER" id="PTHR30176">
    <property type="entry name" value="FERREDOXIN-TYPE PROTEIN NAPH"/>
    <property type="match status" value="1"/>
</dbReference>
<dbReference type="InterPro" id="IPR051684">
    <property type="entry name" value="Electron_Trans/Redox"/>
</dbReference>
<dbReference type="Pfam" id="PF12801">
    <property type="entry name" value="Fer4_5"/>
    <property type="match status" value="4"/>
</dbReference>
<evidence type="ECO:0000313" key="8">
    <source>
        <dbReference type="Proteomes" id="UP000502179"/>
    </source>
</evidence>
<evidence type="ECO:0000256" key="5">
    <source>
        <dbReference type="ARBA" id="ARBA00023004"/>
    </source>
</evidence>
<evidence type="ECO:0000256" key="1">
    <source>
        <dbReference type="ARBA" id="ARBA00022448"/>
    </source>
</evidence>
<name>A0A6G7PZ97_9BACT</name>
<keyword evidence="3" id="KW-0479">Metal-binding</keyword>
<evidence type="ECO:0000256" key="3">
    <source>
        <dbReference type="ARBA" id="ARBA00022723"/>
    </source>
</evidence>
<dbReference type="PROSITE" id="PS51379">
    <property type="entry name" value="4FE4S_FER_2"/>
    <property type="match status" value="1"/>
</dbReference>
<gene>
    <name evidence="7" type="ORF">G4V39_10980</name>
</gene>
<dbReference type="EMBL" id="CP048877">
    <property type="protein sequence ID" value="QIJ72768.1"/>
    <property type="molecule type" value="Genomic_DNA"/>
</dbReference>
<sequence>MDRLRLRIQLLMTLLANAYFGFLSTGTIYLGRLKGICFPGLNCYSCPAALWACPLGSLQGFASEIRVYGLSRPGFYVLGTLLLYGLLLGRFVCGWLCPFGLFQELLWRLPGRKFILPRALAYGKYLTLIFFVFILPALVVDRFGYGQVWFCKYICPAGTIEAGIPHVLWKSEIRQMIGLLFLNKFVIAVIITVGAIFFFRPFCRTLCPLGAIYGLIQRYGLVRLRWQKKDCLSCNLCQQICPLGLKIPEELDSPECIRCLRCLSACPTKTIYLEGPFIHPKAPVQPKR</sequence>
<dbReference type="SUPFAM" id="SSF54862">
    <property type="entry name" value="4Fe-4S ferredoxins"/>
    <property type="match status" value="1"/>
</dbReference>
<dbReference type="KEGG" id="tav:G4V39_10980"/>
<dbReference type="RefSeq" id="WP_166032983.1">
    <property type="nucleotide sequence ID" value="NZ_CP048877.1"/>
</dbReference>
<keyword evidence="1" id="KW-0813">Transport</keyword>
<dbReference type="PANTHER" id="PTHR30176:SF3">
    <property type="entry name" value="FERREDOXIN-TYPE PROTEIN NAPH"/>
    <property type="match status" value="1"/>
</dbReference>
<evidence type="ECO:0000256" key="2">
    <source>
        <dbReference type="ARBA" id="ARBA00022485"/>
    </source>
</evidence>
<dbReference type="GO" id="GO:0046872">
    <property type="term" value="F:metal ion binding"/>
    <property type="evidence" value="ECO:0007669"/>
    <property type="project" value="UniProtKB-KW"/>
</dbReference>
<organism evidence="7 8">
    <name type="scientific">Thermosulfuriphilus ammonigenes</name>
    <dbReference type="NCBI Taxonomy" id="1936021"/>
    <lineage>
        <taxon>Bacteria</taxon>
        <taxon>Pseudomonadati</taxon>
        <taxon>Thermodesulfobacteriota</taxon>
        <taxon>Thermodesulfobacteria</taxon>
        <taxon>Thermodesulfobacteriales</taxon>
        <taxon>Thermodesulfobacteriaceae</taxon>
        <taxon>Thermosulfuriphilus</taxon>
    </lineage>
</organism>
<dbReference type="AlphaFoldDB" id="A0A6G7PZ97"/>
<dbReference type="InterPro" id="IPR017900">
    <property type="entry name" value="4Fe4S_Fe_S_CS"/>
</dbReference>
<evidence type="ECO:0000256" key="6">
    <source>
        <dbReference type="ARBA" id="ARBA00023014"/>
    </source>
</evidence>
<proteinExistence type="predicted"/>
<dbReference type="PROSITE" id="PS00198">
    <property type="entry name" value="4FE4S_FER_1"/>
    <property type="match status" value="2"/>
</dbReference>
<evidence type="ECO:0000256" key="4">
    <source>
        <dbReference type="ARBA" id="ARBA00022982"/>
    </source>
</evidence>
<keyword evidence="8" id="KW-1185">Reference proteome</keyword>
<keyword evidence="4" id="KW-0249">Electron transport</keyword>
<accession>A0A6G7PZ97</accession>
<dbReference type="InterPro" id="IPR017896">
    <property type="entry name" value="4Fe4S_Fe-S-bd"/>
</dbReference>
<keyword evidence="5" id="KW-0408">Iron</keyword>
<dbReference type="GO" id="GO:0051539">
    <property type="term" value="F:4 iron, 4 sulfur cluster binding"/>
    <property type="evidence" value="ECO:0007669"/>
    <property type="project" value="UniProtKB-KW"/>
</dbReference>
<keyword evidence="2" id="KW-0004">4Fe-4S</keyword>
<protein>
    <submittedName>
        <fullName evidence="7">4Fe-4S binding protein</fullName>
    </submittedName>
</protein>
<dbReference type="GO" id="GO:0005886">
    <property type="term" value="C:plasma membrane"/>
    <property type="evidence" value="ECO:0007669"/>
    <property type="project" value="TreeGrafter"/>
</dbReference>
<keyword evidence="6" id="KW-0411">Iron-sulfur</keyword>